<protein>
    <submittedName>
        <fullName evidence="12">Potassium/proton antiporter</fullName>
    </submittedName>
</protein>
<gene>
    <name evidence="12" type="ORF">D9X91_17760</name>
</gene>
<dbReference type="OrthoDB" id="9810759at2"/>
<keyword evidence="6 10" id="KW-1133">Transmembrane helix</keyword>
<dbReference type="Gene3D" id="1.20.1530.20">
    <property type="match status" value="1"/>
</dbReference>
<dbReference type="EMBL" id="RCVZ01000015">
    <property type="protein sequence ID" value="RLQ93309.1"/>
    <property type="molecule type" value="Genomic_DNA"/>
</dbReference>
<evidence type="ECO:0000256" key="8">
    <source>
        <dbReference type="ARBA" id="ARBA00023136"/>
    </source>
</evidence>
<dbReference type="SUPFAM" id="SSF116726">
    <property type="entry name" value="TrkA C-terminal domain-like"/>
    <property type="match status" value="1"/>
</dbReference>
<evidence type="ECO:0000256" key="2">
    <source>
        <dbReference type="ARBA" id="ARBA00022448"/>
    </source>
</evidence>
<feature type="transmembrane region" description="Helical" evidence="10">
    <location>
        <begin position="6"/>
        <end position="23"/>
    </location>
</feature>
<feature type="transmembrane region" description="Helical" evidence="10">
    <location>
        <begin position="30"/>
        <end position="48"/>
    </location>
</feature>
<feature type="transmembrane region" description="Helical" evidence="10">
    <location>
        <begin position="54"/>
        <end position="71"/>
    </location>
</feature>
<dbReference type="NCBIfam" id="NF003715">
    <property type="entry name" value="PRK05326.1-2"/>
    <property type="match status" value="1"/>
</dbReference>
<dbReference type="Proteomes" id="UP000276770">
    <property type="component" value="Unassembled WGS sequence"/>
</dbReference>
<feature type="transmembrane region" description="Helical" evidence="10">
    <location>
        <begin position="83"/>
        <end position="106"/>
    </location>
</feature>
<dbReference type="GO" id="GO:0005886">
    <property type="term" value="C:plasma membrane"/>
    <property type="evidence" value="ECO:0007669"/>
    <property type="project" value="UniProtKB-SubCell"/>
</dbReference>
<evidence type="ECO:0000256" key="4">
    <source>
        <dbReference type="ARBA" id="ARBA00022475"/>
    </source>
</evidence>
<evidence type="ECO:0000256" key="10">
    <source>
        <dbReference type="SAM" id="Phobius"/>
    </source>
</evidence>
<dbReference type="GO" id="GO:0015297">
    <property type="term" value="F:antiporter activity"/>
    <property type="evidence" value="ECO:0007669"/>
    <property type="project" value="UniProtKB-KW"/>
</dbReference>
<keyword evidence="3" id="KW-0050">Antiport</keyword>
<feature type="region of interest" description="Disordered" evidence="9">
    <location>
        <begin position="476"/>
        <end position="501"/>
    </location>
</feature>
<keyword evidence="4" id="KW-1003">Cell membrane</keyword>
<sequence>MSVAVESTILLMAILLIVGVFTAKFSSRLGLPALVLFIVLGMLLNRYIYFDNAILTQFIGTLALIIILFEGGMKTNAQHVKKVYKPALSLATLGVLTTAAVIGTAAKYILNVSWLEGFLFGAIVGSTDAAAVFAVLGNKNIKTKLTATLEAESGTNDPMAIFLTVSVLEIIQLPDTSIFSLILNFIWEMAAGLILGYLLGKISVWVINKISLDSSGLYPVLSIALAVLTFGATTLFHASGFLSVYIMALIVGNSDLTYRHSILRFNEGFAWMSQIIMFILMGLLVFPNQLTHIFWQGIVLSLLLILAARPIGVTISLLLAKYNFNEQIFISWAGLKGAVPIVIATYPLVAGIENGVLLFNVVFFVVLSSALIQGATISPLASALNLSGKEKTEVPHSLELISIGKTNHEMIEVQILEDALIAGREIKNITLPDHTLITAVVRKDRLITPVGDTKLEPKDTLYVLVKKSLREEVKQAIQRRDKENKQLGGENDEKSKWYKKS</sequence>
<dbReference type="PANTHER" id="PTHR32507">
    <property type="entry name" value="NA(+)/H(+) ANTIPORTER 1"/>
    <property type="match status" value="1"/>
</dbReference>
<dbReference type="Gene3D" id="3.30.70.1450">
    <property type="entry name" value="Regulator of K+ conductance, C-terminal domain"/>
    <property type="match status" value="1"/>
</dbReference>
<dbReference type="InterPro" id="IPR006037">
    <property type="entry name" value="RCK_C"/>
</dbReference>
<dbReference type="GO" id="GO:1902600">
    <property type="term" value="P:proton transmembrane transport"/>
    <property type="evidence" value="ECO:0007669"/>
    <property type="project" value="InterPro"/>
</dbReference>
<dbReference type="Pfam" id="PF02080">
    <property type="entry name" value="TrkA_C"/>
    <property type="match status" value="1"/>
</dbReference>
<feature type="transmembrane region" description="Helical" evidence="10">
    <location>
        <begin position="220"/>
        <end position="248"/>
    </location>
</feature>
<dbReference type="GO" id="GO:0008324">
    <property type="term" value="F:monoatomic cation transmembrane transporter activity"/>
    <property type="evidence" value="ECO:0007669"/>
    <property type="project" value="InterPro"/>
</dbReference>
<accession>A0A3L7JTC6</accession>
<keyword evidence="8 10" id="KW-0472">Membrane</keyword>
<reference evidence="12 13" key="1">
    <citation type="submission" date="2018-10" db="EMBL/GenBank/DDBJ databases">
        <title>Falsibacillus sp. genome draft.</title>
        <authorList>
            <person name="Shi S."/>
        </authorList>
    </citation>
    <scope>NUCLEOTIDE SEQUENCE [LARGE SCALE GENOMIC DNA]</scope>
    <source>
        <strain evidence="12 13">GY 10110</strain>
    </source>
</reference>
<evidence type="ECO:0000256" key="3">
    <source>
        <dbReference type="ARBA" id="ARBA00022449"/>
    </source>
</evidence>
<feature type="transmembrane region" description="Helical" evidence="10">
    <location>
        <begin position="269"/>
        <end position="287"/>
    </location>
</feature>
<dbReference type="InterPro" id="IPR006153">
    <property type="entry name" value="Cation/H_exchanger_TM"/>
</dbReference>
<feature type="transmembrane region" description="Helical" evidence="10">
    <location>
        <begin position="358"/>
        <end position="381"/>
    </location>
</feature>
<dbReference type="RefSeq" id="WP_121681999.1">
    <property type="nucleotide sequence ID" value="NZ_RCVZ01000015.1"/>
</dbReference>
<evidence type="ECO:0000259" key="11">
    <source>
        <dbReference type="PROSITE" id="PS51202"/>
    </source>
</evidence>
<evidence type="ECO:0000256" key="9">
    <source>
        <dbReference type="SAM" id="MobiDB-lite"/>
    </source>
</evidence>
<dbReference type="Pfam" id="PF00999">
    <property type="entry name" value="Na_H_Exchanger"/>
    <property type="match status" value="1"/>
</dbReference>
<keyword evidence="7" id="KW-0406">Ion transport</keyword>
<evidence type="ECO:0000313" key="12">
    <source>
        <dbReference type="EMBL" id="RLQ93309.1"/>
    </source>
</evidence>
<feature type="domain" description="RCK C-terminal" evidence="11">
    <location>
        <begin position="398"/>
        <end position="479"/>
    </location>
</feature>
<dbReference type="AlphaFoldDB" id="A0A3L7JTC6"/>
<evidence type="ECO:0000256" key="1">
    <source>
        <dbReference type="ARBA" id="ARBA00004651"/>
    </source>
</evidence>
<evidence type="ECO:0000256" key="5">
    <source>
        <dbReference type="ARBA" id="ARBA00022692"/>
    </source>
</evidence>
<dbReference type="GO" id="GO:0006813">
    <property type="term" value="P:potassium ion transport"/>
    <property type="evidence" value="ECO:0007669"/>
    <property type="project" value="InterPro"/>
</dbReference>
<feature type="transmembrane region" description="Helical" evidence="10">
    <location>
        <begin position="332"/>
        <end position="352"/>
    </location>
</feature>
<feature type="transmembrane region" description="Helical" evidence="10">
    <location>
        <begin position="118"/>
        <end position="136"/>
    </location>
</feature>
<comment type="subcellular location">
    <subcellularLocation>
        <location evidence="1">Cell membrane</location>
        <topology evidence="1">Multi-pass membrane protein</topology>
    </subcellularLocation>
</comment>
<evidence type="ECO:0000313" key="13">
    <source>
        <dbReference type="Proteomes" id="UP000276770"/>
    </source>
</evidence>
<keyword evidence="13" id="KW-1185">Reference proteome</keyword>
<organism evidence="12 13">
    <name type="scientific">Falsibacillus albus</name>
    <dbReference type="NCBI Taxonomy" id="2478915"/>
    <lineage>
        <taxon>Bacteria</taxon>
        <taxon>Bacillati</taxon>
        <taxon>Bacillota</taxon>
        <taxon>Bacilli</taxon>
        <taxon>Bacillales</taxon>
        <taxon>Bacillaceae</taxon>
        <taxon>Falsibacillus</taxon>
    </lineage>
</organism>
<evidence type="ECO:0000256" key="7">
    <source>
        <dbReference type="ARBA" id="ARBA00023065"/>
    </source>
</evidence>
<dbReference type="PROSITE" id="PS51202">
    <property type="entry name" value="RCK_C"/>
    <property type="match status" value="1"/>
</dbReference>
<feature type="transmembrane region" description="Helical" evidence="10">
    <location>
        <begin position="178"/>
        <end position="200"/>
    </location>
</feature>
<dbReference type="InterPro" id="IPR036721">
    <property type="entry name" value="RCK_C_sf"/>
</dbReference>
<proteinExistence type="predicted"/>
<feature type="transmembrane region" description="Helical" evidence="10">
    <location>
        <begin position="293"/>
        <end position="320"/>
    </location>
</feature>
<evidence type="ECO:0000256" key="6">
    <source>
        <dbReference type="ARBA" id="ARBA00022989"/>
    </source>
</evidence>
<comment type="caution">
    <text evidence="12">The sequence shown here is derived from an EMBL/GenBank/DDBJ whole genome shotgun (WGS) entry which is preliminary data.</text>
</comment>
<dbReference type="NCBIfam" id="NF003716">
    <property type="entry name" value="PRK05326.1-3"/>
    <property type="match status" value="1"/>
</dbReference>
<keyword evidence="5 10" id="KW-0812">Transmembrane</keyword>
<name>A0A3L7JTC6_9BACI</name>
<dbReference type="PANTHER" id="PTHR32507:SF7">
    <property type="entry name" value="K(+)_H(+) ANTIPORTER NHAP2"/>
    <property type="match status" value="1"/>
</dbReference>
<keyword evidence="2" id="KW-0813">Transport</keyword>
<dbReference type="InterPro" id="IPR038770">
    <property type="entry name" value="Na+/solute_symporter_sf"/>
</dbReference>